<dbReference type="AlphaFoldDB" id="A0A445IH27"/>
<name>A0A445IH27_GLYSO</name>
<keyword evidence="1" id="KW-0732">Signal</keyword>
<protein>
    <recommendedName>
        <fullName evidence="4">Secreted protein</fullName>
    </recommendedName>
</protein>
<evidence type="ECO:0008006" key="4">
    <source>
        <dbReference type="Google" id="ProtNLM"/>
    </source>
</evidence>
<proteinExistence type="predicted"/>
<evidence type="ECO:0000313" key="2">
    <source>
        <dbReference type="EMBL" id="RZB85423.1"/>
    </source>
</evidence>
<dbReference type="EMBL" id="QZWG01000010">
    <property type="protein sequence ID" value="RZB85423.1"/>
    <property type="molecule type" value="Genomic_DNA"/>
</dbReference>
<keyword evidence="3" id="KW-1185">Reference proteome</keyword>
<accession>A0A445IH27</accession>
<dbReference type="Proteomes" id="UP000289340">
    <property type="component" value="Chromosome 10"/>
</dbReference>
<feature type="chain" id="PRO_5019184836" description="Secreted protein" evidence="1">
    <location>
        <begin position="18"/>
        <end position="66"/>
    </location>
</feature>
<organism evidence="2 3">
    <name type="scientific">Glycine soja</name>
    <name type="common">Wild soybean</name>
    <dbReference type="NCBI Taxonomy" id="3848"/>
    <lineage>
        <taxon>Eukaryota</taxon>
        <taxon>Viridiplantae</taxon>
        <taxon>Streptophyta</taxon>
        <taxon>Embryophyta</taxon>
        <taxon>Tracheophyta</taxon>
        <taxon>Spermatophyta</taxon>
        <taxon>Magnoliopsida</taxon>
        <taxon>eudicotyledons</taxon>
        <taxon>Gunneridae</taxon>
        <taxon>Pentapetalae</taxon>
        <taxon>rosids</taxon>
        <taxon>fabids</taxon>
        <taxon>Fabales</taxon>
        <taxon>Fabaceae</taxon>
        <taxon>Papilionoideae</taxon>
        <taxon>50 kb inversion clade</taxon>
        <taxon>NPAAA clade</taxon>
        <taxon>indigoferoid/millettioid clade</taxon>
        <taxon>Phaseoleae</taxon>
        <taxon>Glycine</taxon>
        <taxon>Glycine subgen. Soja</taxon>
    </lineage>
</organism>
<evidence type="ECO:0000256" key="1">
    <source>
        <dbReference type="SAM" id="SignalP"/>
    </source>
</evidence>
<gene>
    <name evidence="2" type="ORF">D0Y65_025845</name>
</gene>
<evidence type="ECO:0000313" key="3">
    <source>
        <dbReference type="Proteomes" id="UP000289340"/>
    </source>
</evidence>
<comment type="caution">
    <text evidence="2">The sequence shown here is derived from an EMBL/GenBank/DDBJ whole genome shotgun (WGS) entry which is preliminary data.</text>
</comment>
<reference evidence="2 3" key="1">
    <citation type="submission" date="2018-09" db="EMBL/GenBank/DDBJ databases">
        <title>A high-quality reference genome of wild soybean provides a powerful tool to mine soybean genomes.</title>
        <authorList>
            <person name="Xie M."/>
            <person name="Chung C.Y.L."/>
            <person name="Li M.-W."/>
            <person name="Wong F.-L."/>
            <person name="Chan T.-F."/>
            <person name="Lam H.-M."/>
        </authorList>
    </citation>
    <scope>NUCLEOTIDE SEQUENCE [LARGE SCALE GENOMIC DNA]</scope>
    <source>
        <strain evidence="3">cv. W05</strain>
        <tissue evidence="2">Hypocotyl of etiolated seedlings</tissue>
    </source>
</reference>
<feature type="signal peptide" evidence="1">
    <location>
        <begin position="1"/>
        <end position="17"/>
    </location>
</feature>
<sequence>MTSTLVSIVLSWCVASTMQPGHQGLAVEAKGGNSVCISDMKRGKCQNVNMGVPCCRRSWQRPRPTG</sequence>